<dbReference type="EMBL" id="ML211636">
    <property type="protein sequence ID" value="TFK81225.1"/>
    <property type="molecule type" value="Genomic_DNA"/>
</dbReference>
<keyword evidence="3" id="KW-0963">Cytoplasm</keyword>
<dbReference type="Pfam" id="PF13432">
    <property type="entry name" value="TPR_16"/>
    <property type="match status" value="1"/>
</dbReference>
<dbReference type="InParanoid" id="A0A5C3NV36"/>
<dbReference type="GO" id="GO:0005052">
    <property type="term" value="F:peroxisome matrix targeting signal-1 binding"/>
    <property type="evidence" value="ECO:0007669"/>
    <property type="project" value="TreeGrafter"/>
</dbReference>
<dbReference type="SMART" id="SM00028">
    <property type="entry name" value="TPR"/>
    <property type="match status" value="3"/>
</dbReference>
<protein>
    <submittedName>
        <fullName evidence="8">Peroxisome targeting signal receptor</fullName>
    </submittedName>
</protein>
<evidence type="ECO:0000313" key="9">
    <source>
        <dbReference type="Proteomes" id="UP000308197"/>
    </source>
</evidence>
<dbReference type="InterPro" id="IPR019734">
    <property type="entry name" value="TPR_rpt"/>
</dbReference>
<evidence type="ECO:0000256" key="3">
    <source>
        <dbReference type="ARBA" id="ARBA00022490"/>
    </source>
</evidence>
<evidence type="ECO:0000256" key="5">
    <source>
        <dbReference type="ARBA" id="ARBA00022803"/>
    </source>
</evidence>
<keyword evidence="4" id="KW-0677">Repeat</keyword>
<gene>
    <name evidence="8" type="ORF">K466DRAFT_591383</name>
</gene>
<evidence type="ECO:0000256" key="2">
    <source>
        <dbReference type="ARBA" id="ARBA00005348"/>
    </source>
</evidence>
<reference evidence="8 9" key="1">
    <citation type="journal article" date="2019" name="Nat. Ecol. Evol.">
        <title>Megaphylogeny resolves global patterns of mushroom evolution.</title>
        <authorList>
            <person name="Varga T."/>
            <person name="Krizsan K."/>
            <person name="Foldi C."/>
            <person name="Dima B."/>
            <person name="Sanchez-Garcia M."/>
            <person name="Sanchez-Ramirez S."/>
            <person name="Szollosi G.J."/>
            <person name="Szarkandi J.G."/>
            <person name="Papp V."/>
            <person name="Albert L."/>
            <person name="Andreopoulos W."/>
            <person name="Angelini C."/>
            <person name="Antonin V."/>
            <person name="Barry K.W."/>
            <person name="Bougher N.L."/>
            <person name="Buchanan P."/>
            <person name="Buyck B."/>
            <person name="Bense V."/>
            <person name="Catcheside P."/>
            <person name="Chovatia M."/>
            <person name="Cooper J."/>
            <person name="Damon W."/>
            <person name="Desjardin D."/>
            <person name="Finy P."/>
            <person name="Geml J."/>
            <person name="Haridas S."/>
            <person name="Hughes K."/>
            <person name="Justo A."/>
            <person name="Karasinski D."/>
            <person name="Kautmanova I."/>
            <person name="Kiss B."/>
            <person name="Kocsube S."/>
            <person name="Kotiranta H."/>
            <person name="LaButti K.M."/>
            <person name="Lechner B.E."/>
            <person name="Liimatainen K."/>
            <person name="Lipzen A."/>
            <person name="Lukacs Z."/>
            <person name="Mihaltcheva S."/>
            <person name="Morgado L.N."/>
            <person name="Niskanen T."/>
            <person name="Noordeloos M.E."/>
            <person name="Ohm R.A."/>
            <person name="Ortiz-Santana B."/>
            <person name="Ovrebo C."/>
            <person name="Racz N."/>
            <person name="Riley R."/>
            <person name="Savchenko A."/>
            <person name="Shiryaev A."/>
            <person name="Soop K."/>
            <person name="Spirin V."/>
            <person name="Szebenyi C."/>
            <person name="Tomsovsky M."/>
            <person name="Tulloss R.E."/>
            <person name="Uehling J."/>
            <person name="Grigoriev I.V."/>
            <person name="Vagvolgyi C."/>
            <person name="Papp T."/>
            <person name="Martin F.M."/>
            <person name="Miettinen O."/>
            <person name="Hibbett D.S."/>
            <person name="Nagy L.G."/>
        </authorList>
    </citation>
    <scope>NUCLEOTIDE SEQUENCE [LARGE SCALE GENOMIC DNA]</scope>
    <source>
        <strain evidence="8 9">HHB13444</strain>
    </source>
</reference>
<evidence type="ECO:0000256" key="1">
    <source>
        <dbReference type="ARBA" id="ARBA00004496"/>
    </source>
</evidence>
<dbReference type="Gene3D" id="1.25.40.10">
    <property type="entry name" value="Tetratricopeptide repeat domain"/>
    <property type="match status" value="1"/>
</dbReference>
<comment type="subcellular location">
    <subcellularLocation>
        <location evidence="1">Cytoplasm</location>
    </subcellularLocation>
</comment>
<feature type="region of interest" description="Disordered" evidence="7">
    <location>
        <begin position="28"/>
        <end position="57"/>
    </location>
</feature>
<dbReference type="STRING" id="1314778.A0A5C3NV36"/>
<proteinExistence type="inferred from homology"/>
<dbReference type="Proteomes" id="UP000308197">
    <property type="component" value="Unassembled WGS sequence"/>
</dbReference>
<dbReference type="PROSITE" id="PS50005">
    <property type="entry name" value="TPR"/>
    <property type="match status" value="3"/>
</dbReference>
<name>A0A5C3NV36_9APHY</name>
<keyword evidence="5 6" id="KW-0802">TPR repeat</keyword>
<sequence>MSLQGLISGSECAVPFNPLSQVLKHTEGDRSLQQDRVAGPSGSRLHHLPTSSTANGSQQDLAMARQFFEGNAQQAGAPPSFAMSHHVMPPEPERFMHAPPQAGHDLGKAWNEMQGGRSTPGEMYRTHTPTAAAGGWSAEFDGAGQIGRPSAQQSMPMQSNFSQSPYMSSGMYGQGMPMGMSAFGMAMPQMGMVQGKGKGKQIDFDAAFAQLHASLADQTEGARITEVTDDTVDQLADDLEKSTLDKGKEKAGEQENPYMGSDFEQVWEQLQGSELPPPQEDVAKWEAQFNQMMSSQREELDFDYGGMMQNAWEGMGQDFSTEPAMQFDDQGIPLLGDYVFEKDNKYLDPSHSGSSLQEAKDLLARNGSLSEAALLLEAAIQKGDLGEGGYEAWILLGETRSMDERDDVAMPALMEGVKRAEAAGARGAGMMSLAIAFTNESLERGAHTMLLRWLDARFPDAGISEEAWKSLTNSSWHSQEQVTEAYLKVAREQYSRGEVDPDVQIGLGVLFYTSSEYDRAKDCFEAALSMRPQDFLLWNRFGSCLSNGNKPEEALGAYREALQLRPTYTRAIYNVGVACLNIGAHKEAIEHFLSALALQESSGGGKSEQLWTTLRRAFQQMNRPDLADIARPETKLEAFREKGFDF</sequence>
<evidence type="ECO:0000256" key="7">
    <source>
        <dbReference type="SAM" id="MobiDB-lite"/>
    </source>
</evidence>
<dbReference type="InterPro" id="IPR011990">
    <property type="entry name" value="TPR-like_helical_dom_sf"/>
</dbReference>
<dbReference type="InterPro" id="IPR024111">
    <property type="entry name" value="PEX5/PEX5L"/>
</dbReference>
<dbReference type="GO" id="GO:0016560">
    <property type="term" value="P:protein import into peroxisome matrix, docking"/>
    <property type="evidence" value="ECO:0007669"/>
    <property type="project" value="TreeGrafter"/>
</dbReference>
<dbReference type="SUPFAM" id="SSF48452">
    <property type="entry name" value="TPR-like"/>
    <property type="match status" value="1"/>
</dbReference>
<dbReference type="PANTHER" id="PTHR10130">
    <property type="entry name" value="PEROXISOMAL TARGETING SIGNAL 1 RECEPTOR PEX5"/>
    <property type="match status" value="1"/>
</dbReference>
<accession>A0A5C3NV36</accession>
<dbReference type="FunCoup" id="A0A5C3NV36">
    <property type="interactions" value="90"/>
</dbReference>
<organism evidence="8 9">
    <name type="scientific">Polyporus arcularius HHB13444</name>
    <dbReference type="NCBI Taxonomy" id="1314778"/>
    <lineage>
        <taxon>Eukaryota</taxon>
        <taxon>Fungi</taxon>
        <taxon>Dikarya</taxon>
        <taxon>Basidiomycota</taxon>
        <taxon>Agaricomycotina</taxon>
        <taxon>Agaricomycetes</taxon>
        <taxon>Polyporales</taxon>
        <taxon>Polyporaceae</taxon>
        <taxon>Polyporus</taxon>
    </lineage>
</organism>
<feature type="repeat" description="TPR" evidence="6">
    <location>
        <begin position="501"/>
        <end position="534"/>
    </location>
</feature>
<dbReference type="GO" id="GO:0005778">
    <property type="term" value="C:peroxisomal membrane"/>
    <property type="evidence" value="ECO:0007669"/>
    <property type="project" value="TreeGrafter"/>
</dbReference>
<feature type="repeat" description="TPR" evidence="6">
    <location>
        <begin position="535"/>
        <end position="568"/>
    </location>
</feature>
<keyword evidence="9" id="KW-1185">Reference proteome</keyword>
<dbReference type="GO" id="GO:0005829">
    <property type="term" value="C:cytosol"/>
    <property type="evidence" value="ECO:0007669"/>
    <property type="project" value="TreeGrafter"/>
</dbReference>
<evidence type="ECO:0000256" key="6">
    <source>
        <dbReference type="PROSITE-ProRule" id="PRU00339"/>
    </source>
</evidence>
<dbReference type="PANTHER" id="PTHR10130:SF9">
    <property type="entry name" value="PEROXISOMAL TARGETING SIGNAL RECEPTOR"/>
    <property type="match status" value="1"/>
</dbReference>
<evidence type="ECO:0000256" key="4">
    <source>
        <dbReference type="ARBA" id="ARBA00022737"/>
    </source>
</evidence>
<comment type="similarity">
    <text evidence="2">Belongs to the peroxisomal targeting signal receptor family.</text>
</comment>
<keyword evidence="8" id="KW-0675">Receptor</keyword>
<dbReference type="AlphaFoldDB" id="A0A5C3NV36"/>
<evidence type="ECO:0000313" key="8">
    <source>
        <dbReference type="EMBL" id="TFK81225.1"/>
    </source>
</evidence>
<feature type="repeat" description="TPR" evidence="6">
    <location>
        <begin position="569"/>
        <end position="602"/>
    </location>
</feature>